<dbReference type="InterPro" id="IPR001173">
    <property type="entry name" value="Glyco_trans_2-like"/>
</dbReference>
<dbReference type="PANTHER" id="PTHR43685:SF2">
    <property type="entry name" value="GLYCOSYLTRANSFERASE 2-LIKE DOMAIN-CONTAINING PROTEIN"/>
    <property type="match status" value="1"/>
</dbReference>
<dbReference type="PANTHER" id="PTHR43685">
    <property type="entry name" value="GLYCOSYLTRANSFERASE"/>
    <property type="match status" value="1"/>
</dbReference>
<dbReference type="Proteomes" id="UP000275048">
    <property type="component" value="Unassembled WGS sequence"/>
</dbReference>
<dbReference type="InterPro" id="IPR029044">
    <property type="entry name" value="Nucleotide-diphossugar_trans"/>
</dbReference>
<dbReference type="OrthoDB" id="9802649at2"/>
<accession>A0A3M8AAD2</accession>
<evidence type="ECO:0000259" key="1">
    <source>
        <dbReference type="Pfam" id="PF00535"/>
    </source>
</evidence>
<dbReference type="Gene3D" id="3.90.550.10">
    <property type="entry name" value="Spore Coat Polysaccharide Biosynthesis Protein SpsA, Chain A"/>
    <property type="match status" value="1"/>
</dbReference>
<gene>
    <name evidence="2" type="ORF">EDM22_11440</name>
</gene>
<dbReference type="EMBL" id="RHHB01000021">
    <property type="protein sequence ID" value="RNB48223.1"/>
    <property type="molecule type" value="Genomic_DNA"/>
</dbReference>
<protein>
    <submittedName>
        <fullName evidence="2">Glycosyltransferase family 2 protein</fullName>
    </submittedName>
</protein>
<keyword evidence="3" id="KW-1185">Reference proteome</keyword>
<dbReference type="InterPro" id="IPR050834">
    <property type="entry name" value="Glycosyltransf_2"/>
</dbReference>
<feature type="domain" description="Glycosyltransferase 2-like" evidence="1">
    <location>
        <begin position="12"/>
        <end position="139"/>
    </location>
</feature>
<evidence type="ECO:0000313" key="3">
    <source>
        <dbReference type="Proteomes" id="UP000275048"/>
    </source>
</evidence>
<keyword evidence="2" id="KW-0808">Transferase</keyword>
<sequence>MAGDGSRSPRVSVAIGTHNGATYVADQLRSILAQSRPVDEIVVSDDASVDGTPELAEQLLADHRATDAAAPALVVLRNGVALGVTANFEQALAAASGDLVALCDQDDVWHPDRVARAVDAFAARPGLDLVAADARLVDGAGAPLGSSLFETLGVGPSTRRRLAGDGAFHELLKRNLLTGATMMVSRSLVERARPFPASWVHDEWLAVVASVGGGIAVLAEPVIDYRQHGANQIGVSRLGASGRIDRLREPRSARNARLLDRARDLAERLPAISAGEASVVADVRAKLAHEQVRAALPEPRLARLRPVWREWRSGRYGRYGLGAQDVLRDLVQPV</sequence>
<dbReference type="CDD" id="cd04196">
    <property type="entry name" value="GT_2_like_d"/>
    <property type="match status" value="1"/>
</dbReference>
<dbReference type="Pfam" id="PF00535">
    <property type="entry name" value="Glycos_transf_2"/>
    <property type="match status" value="1"/>
</dbReference>
<dbReference type="SUPFAM" id="SSF53448">
    <property type="entry name" value="Nucleotide-diphospho-sugar transferases"/>
    <property type="match status" value="1"/>
</dbReference>
<reference evidence="2 3" key="1">
    <citation type="submission" date="2018-10" db="EMBL/GenBank/DDBJ databases">
        <title>Isolation, diversity and antibacterial activity of antinobacteria from the wheat rhizosphere soil.</title>
        <authorList>
            <person name="Sun T."/>
        </authorList>
    </citation>
    <scope>NUCLEOTIDE SEQUENCE [LARGE SCALE GENOMIC DNA]</scope>
    <source>
        <strain evidence="2 3">SJ-23</strain>
    </source>
</reference>
<dbReference type="RefSeq" id="WP_122937185.1">
    <property type="nucleotide sequence ID" value="NZ_JBHSNT010000059.1"/>
</dbReference>
<organism evidence="2 3">
    <name type="scientific">Agromyces tardus</name>
    <dbReference type="NCBI Taxonomy" id="2583849"/>
    <lineage>
        <taxon>Bacteria</taxon>
        <taxon>Bacillati</taxon>
        <taxon>Actinomycetota</taxon>
        <taxon>Actinomycetes</taxon>
        <taxon>Micrococcales</taxon>
        <taxon>Microbacteriaceae</taxon>
        <taxon>Agromyces</taxon>
    </lineage>
</organism>
<comment type="caution">
    <text evidence="2">The sequence shown here is derived from an EMBL/GenBank/DDBJ whole genome shotgun (WGS) entry which is preliminary data.</text>
</comment>
<evidence type="ECO:0000313" key="2">
    <source>
        <dbReference type="EMBL" id="RNB48223.1"/>
    </source>
</evidence>
<proteinExistence type="predicted"/>
<dbReference type="AlphaFoldDB" id="A0A3M8AAD2"/>
<dbReference type="GO" id="GO:0016740">
    <property type="term" value="F:transferase activity"/>
    <property type="evidence" value="ECO:0007669"/>
    <property type="project" value="UniProtKB-KW"/>
</dbReference>
<name>A0A3M8AAD2_9MICO</name>